<dbReference type="AlphaFoldDB" id="A0A3S1CV00"/>
<dbReference type="GO" id="GO:0006635">
    <property type="term" value="P:fatty acid beta-oxidation"/>
    <property type="evidence" value="ECO:0007669"/>
    <property type="project" value="TreeGrafter"/>
</dbReference>
<dbReference type="InterPro" id="IPR018376">
    <property type="entry name" value="Enoyl-CoA_hyd/isom_CS"/>
</dbReference>
<comment type="catalytic activity">
    <reaction evidence="7">
        <text>a (3S)-3-hydroxyacyl-CoA = a (2E)-enoyl-CoA + H2O</text>
        <dbReference type="Rhea" id="RHEA:16105"/>
        <dbReference type="ChEBI" id="CHEBI:15377"/>
        <dbReference type="ChEBI" id="CHEBI:57318"/>
        <dbReference type="ChEBI" id="CHEBI:58856"/>
        <dbReference type="EC" id="4.2.1.17"/>
    </reaction>
</comment>
<dbReference type="PROSITE" id="PS00166">
    <property type="entry name" value="ENOYL_COA_HYDRATASE"/>
    <property type="match status" value="1"/>
</dbReference>
<evidence type="ECO:0000256" key="1">
    <source>
        <dbReference type="ARBA" id="ARBA00002994"/>
    </source>
</evidence>
<evidence type="ECO:0000256" key="6">
    <source>
        <dbReference type="ARBA" id="ARBA00023239"/>
    </source>
</evidence>
<evidence type="ECO:0000313" key="10">
    <source>
        <dbReference type="EMBL" id="NSL91027.1"/>
    </source>
</evidence>
<evidence type="ECO:0000256" key="8">
    <source>
        <dbReference type="ARBA" id="ARBA00023717"/>
    </source>
</evidence>
<reference evidence="10" key="1">
    <citation type="submission" date="2020-05" db="EMBL/GenBank/DDBJ databases">
        <title>Chitinophaga laudate sp. nov., isolated from a tropical peat swamp.</title>
        <authorList>
            <person name="Goh C.B.S."/>
            <person name="Lee M.S."/>
            <person name="Parimannan S."/>
            <person name="Pasbakhsh P."/>
            <person name="Yule C.M."/>
            <person name="Rajandas H."/>
            <person name="Loke S."/>
            <person name="Croft L."/>
            <person name="Tan J.B.L."/>
        </authorList>
    </citation>
    <scope>NUCLEOTIDE SEQUENCE</scope>
    <source>
        <strain evidence="10">Mgbs1</strain>
    </source>
</reference>
<evidence type="ECO:0000256" key="7">
    <source>
        <dbReference type="ARBA" id="ARBA00023709"/>
    </source>
</evidence>
<gene>
    <name evidence="10" type="ORF">ECE50_029665</name>
</gene>
<comment type="catalytic activity">
    <reaction evidence="8">
        <text>a 4-saturated-(3S)-3-hydroxyacyl-CoA = a (3E)-enoyl-CoA + H2O</text>
        <dbReference type="Rhea" id="RHEA:20724"/>
        <dbReference type="ChEBI" id="CHEBI:15377"/>
        <dbReference type="ChEBI" id="CHEBI:58521"/>
        <dbReference type="ChEBI" id="CHEBI:137480"/>
        <dbReference type="EC" id="4.2.1.17"/>
    </reaction>
</comment>
<evidence type="ECO:0000256" key="3">
    <source>
        <dbReference type="ARBA" id="ARBA00012076"/>
    </source>
</evidence>
<dbReference type="Proteomes" id="UP000281028">
    <property type="component" value="Unassembled WGS sequence"/>
</dbReference>
<accession>A0A3S1CV00</accession>
<evidence type="ECO:0000313" key="11">
    <source>
        <dbReference type="Proteomes" id="UP000281028"/>
    </source>
</evidence>
<dbReference type="FunFam" id="3.90.226.10:FF:000019">
    <property type="entry name" value="Enoyl-CoA hydratase, mitochondrial"/>
    <property type="match status" value="1"/>
</dbReference>
<comment type="similarity">
    <text evidence="2 9">Belongs to the enoyl-CoA hydratase/isomerase family.</text>
</comment>
<comment type="caution">
    <text evidence="10">The sequence shown here is derived from an EMBL/GenBank/DDBJ whole genome shotgun (WGS) entry which is preliminary data.</text>
</comment>
<dbReference type="Gene3D" id="1.10.12.10">
    <property type="entry name" value="Lyase 2-enoyl-coa Hydratase, Chain A, domain 2"/>
    <property type="match status" value="1"/>
</dbReference>
<keyword evidence="5" id="KW-0443">Lipid metabolism</keyword>
<dbReference type="FunFam" id="1.10.12.10:FF:000001">
    <property type="entry name" value="Probable enoyl-CoA hydratase, mitochondrial"/>
    <property type="match status" value="1"/>
</dbReference>
<protein>
    <recommendedName>
        <fullName evidence="3">enoyl-CoA hydratase</fullName>
        <ecNumber evidence="3">4.2.1.17</ecNumber>
    </recommendedName>
</protein>
<evidence type="ECO:0000256" key="4">
    <source>
        <dbReference type="ARBA" id="ARBA00022832"/>
    </source>
</evidence>
<organism evidence="10 11">
    <name type="scientific">Chitinophaga solisilvae</name>
    <dbReference type="NCBI Taxonomy" id="1233460"/>
    <lineage>
        <taxon>Bacteria</taxon>
        <taxon>Pseudomonadati</taxon>
        <taxon>Bacteroidota</taxon>
        <taxon>Chitinophagia</taxon>
        <taxon>Chitinophagales</taxon>
        <taxon>Chitinophagaceae</taxon>
        <taxon>Chitinophaga</taxon>
    </lineage>
</organism>
<dbReference type="SUPFAM" id="SSF52096">
    <property type="entry name" value="ClpP/crotonase"/>
    <property type="match status" value="1"/>
</dbReference>
<dbReference type="GO" id="GO:0004300">
    <property type="term" value="F:enoyl-CoA hydratase activity"/>
    <property type="evidence" value="ECO:0007669"/>
    <property type="project" value="UniProtKB-EC"/>
</dbReference>
<dbReference type="InterPro" id="IPR001753">
    <property type="entry name" value="Enoyl-CoA_hydra/iso"/>
</dbReference>
<evidence type="ECO:0000256" key="2">
    <source>
        <dbReference type="ARBA" id="ARBA00005254"/>
    </source>
</evidence>
<sequence length="259" mass="28313">MQPEFIIIHQQVAPYVAHIQLNRPKELNALNLQLMGELRDALKLLDADDQVRAIVLSGNDKAFAAGADIKQMAEKSAIDMFNTDQFSTWDAIKKTKKPIIAAVSGFALGGGCELSMLCDMIVASETARFGQPEIKLGVMPGAGGTQRLTRAVGKARAMEMVLTGRFITAEEAMQAGLINRVVPVDLFLQEAVKLASEVAAMAPLAVKMAKEAVLKAFDSTLEEGLQFERKNFYLLFASEDQKEGMKAFTEKRTPDFTGR</sequence>
<dbReference type="OrthoDB" id="9775794at2"/>
<dbReference type="CDD" id="cd06558">
    <property type="entry name" value="crotonase-like"/>
    <property type="match status" value="1"/>
</dbReference>
<dbReference type="PANTHER" id="PTHR11941">
    <property type="entry name" value="ENOYL-COA HYDRATASE-RELATED"/>
    <property type="match status" value="1"/>
</dbReference>
<keyword evidence="6 10" id="KW-0456">Lyase</keyword>
<dbReference type="InterPro" id="IPR014748">
    <property type="entry name" value="Enoyl-CoA_hydra_C"/>
</dbReference>
<dbReference type="Gene3D" id="3.90.226.10">
    <property type="entry name" value="2-enoyl-CoA Hydratase, Chain A, domain 1"/>
    <property type="match status" value="1"/>
</dbReference>
<keyword evidence="4" id="KW-0276">Fatty acid metabolism</keyword>
<dbReference type="InterPro" id="IPR029045">
    <property type="entry name" value="ClpP/crotonase-like_dom_sf"/>
</dbReference>
<dbReference type="Pfam" id="PF00378">
    <property type="entry name" value="ECH_1"/>
    <property type="match status" value="1"/>
</dbReference>
<dbReference type="EC" id="4.2.1.17" evidence="3"/>
<keyword evidence="11" id="KW-1185">Reference proteome</keyword>
<name>A0A3S1CV00_9BACT</name>
<proteinExistence type="inferred from homology"/>
<dbReference type="EMBL" id="RIAR02000001">
    <property type="protein sequence ID" value="NSL91027.1"/>
    <property type="molecule type" value="Genomic_DNA"/>
</dbReference>
<evidence type="ECO:0000256" key="5">
    <source>
        <dbReference type="ARBA" id="ARBA00023098"/>
    </source>
</evidence>
<dbReference type="PANTHER" id="PTHR11941:SF54">
    <property type="entry name" value="ENOYL-COA HYDRATASE, MITOCHONDRIAL"/>
    <property type="match status" value="1"/>
</dbReference>
<comment type="function">
    <text evidence="1">Could possibly oxidize fatty acids using specific components.</text>
</comment>
<evidence type="ECO:0000256" key="9">
    <source>
        <dbReference type="RuleBase" id="RU003707"/>
    </source>
</evidence>